<accession>A0A2A4FYP4</accession>
<dbReference type="Proteomes" id="UP000218934">
    <property type="component" value="Unassembled WGS sequence"/>
</dbReference>
<dbReference type="PANTHER" id="PTHR30348">
    <property type="entry name" value="UNCHARACTERIZED PROTEIN YECE"/>
    <property type="match status" value="1"/>
</dbReference>
<organism evidence="1 2">
    <name type="scientific">Rhizorhabdus dicambivorans</name>
    <dbReference type="NCBI Taxonomy" id="1850238"/>
    <lineage>
        <taxon>Bacteria</taxon>
        <taxon>Pseudomonadati</taxon>
        <taxon>Pseudomonadota</taxon>
        <taxon>Alphaproteobacteria</taxon>
        <taxon>Sphingomonadales</taxon>
        <taxon>Sphingomonadaceae</taxon>
        <taxon>Rhizorhabdus</taxon>
    </lineage>
</organism>
<sequence length="266" mass="29462">MADQGRAYVGIGGWTYEPWRDNFYPKGLAHARELEYASRQLTAIEINGTFYSTQKRETWAKWAGAVPDGFVFSVKASRFCTNRRVLAEAGESIGKFLGQGLAELGSGLGPILWQFAATKRFDPADFGAFLKLLPSEQEGVKLRHALEVRHESFVCPEFVGLARDHGCAIVFAHDDVHPMIADLTAPFVYARLQQSRSDVPTGYPDRELDRWASVARDWMAGKAPADLPYAAPPPETAAGRDVFVFFIAGAKERNPDAARALIRRLS</sequence>
<comment type="caution">
    <text evidence="1">The sequence shown here is derived from an EMBL/GenBank/DDBJ whole genome shotgun (WGS) entry which is preliminary data.</text>
</comment>
<protein>
    <submittedName>
        <fullName evidence="1">DUF72 domain-containing protein</fullName>
    </submittedName>
</protein>
<dbReference type="EMBL" id="NWUF01000006">
    <property type="protein sequence ID" value="PCE42827.1"/>
    <property type="molecule type" value="Genomic_DNA"/>
</dbReference>
<dbReference type="Gene3D" id="3.20.20.410">
    <property type="entry name" value="Protein of unknown function UPF0759"/>
    <property type="match status" value="1"/>
</dbReference>
<dbReference type="KEGG" id="rdi:CMV14_04195"/>
<dbReference type="AlphaFoldDB" id="A0A2A4FYP4"/>
<gene>
    <name evidence="1" type="ORF">COO09_08330</name>
</gene>
<keyword evidence="2" id="KW-1185">Reference proteome</keyword>
<evidence type="ECO:0000313" key="2">
    <source>
        <dbReference type="Proteomes" id="UP000218934"/>
    </source>
</evidence>
<dbReference type="InterPro" id="IPR002763">
    <property type="entry name" value="DUF72"/>
</dbReference>
<dbReference type="RefSeq" id="WP_066959492.1">
    <property type="nucleotide sequence ID" value="NZ_CP023449.1"/>
</dbReference>
<dbReference type="PANTHER" id="PTHR30348:SF4">
    <property type="entry name" value="DUF72 DOMAIN-CONTAINING PROTEIN"/>
    <property type="match status" value="1"/>
</dbReference>
<dbReference type="InterPro" id="IPR036520">
    <property type="entry name" value="UPF0759_sf"/>
</dbReference>
<proteinExistence type="predicted"/>
<dbReference type="OrthoDB" id="9780310at2"/>
<name>A0A2A4FYP4_9SPHN</name>
<dbReference type="SUPFAM" id="SSF117396">
    <property type="entry name" value="TM1631-like"/>
    <property type="match status" value="1"/>
</dbReference>
<dbReference type="Pfam" id="PF01904">
    <property type="entry name" value="DUF72"/>
    <property type="match status" value="1"/>
</dbReference>
<evidence type="ECO:0000313" key="1">
    <source>
        <dbReference type="EMBL" id="PCE42827.1"/>
    </source>
</evidence>
<reference evidence="1 2" key="1">
    <citation type="submission" date="2017-09" db="EMBL/GenBank/DDBJ databases">
        <title>The Catabolism of 3,6-Dichlorosalicylic acid is Initiated by the Cytochrome P450 Monooxygenase DsmABC in Rhizorhabdus dicambivorans Ndbn-20.</title>
        <authorList>
            <person name="Na L."/>
        </authorList>
    </citation>
    <scope>NUCLEOTIDE SEQUENCE [LARGE SCALE GENOMIC DNA]</scope>
    <source>
        <strain evidence="1 2">Ndbn-20m</strain>
    </source>
</reference>